<comment type="caution">
    <text evidence="9">The sequence shown here is derived from an EMBL/GenBank/DDBJ whole genome shotgun (WGS) entry which is preliminary data.</text>
</comment>
<keyword evidence="5 6" id="KW-0472">Membrane</keyword>
<dbReference type="InterPro" id="IPR052027">
    <property type="entry name" value="PspC"/>
</dbReference>
<dbReference type="eggNOG" id="COG1983">
    <property type="taxonomic scope" value="Bacteria"/>
</dbReference>
<dbReference type="RefSeq" id="WP_008518420.1">
    <property type="nucleotide sequence ID" value="NZ_ACJM01000018.1"/>
</dbReference>
<dbReference type="STRING" id="555088.DealDRAFT_2727"/>
<comment type="subcellular location">
    <subcellularLocation>
        <location evidence="1">Cell membrane</location>
        <topology evidence="1">Single-pass membrane protein</topology>
    </subcellularLocation>
</comment>
<accession>C0GJS4</accession>
<dbReference type="Pfam" id="PF18917">
    <property type="entry name" value="LiaI-LiaF-like_TM1"/>
    <property type="match status" value="1"/>
</dbReference>
<proteinExistence type="predicted"/>
<feature type="domain" description="Phage shock protein PspC N-terminal" evidence="7">
    <location>
        <begin position="2"/>
        <end position="59"/>
    </location>
</feature>
<feature type="domain" description="LiaI-LiaF-like transmembrane region" evidence="8">
    <location>
        <begin position="84"/>
        <end position="123"/>
    </location>
</feature>
<evidence type="ECO:0000256" key="2">
    <source>
        <dbReference type="ARBA" id="ARBA00022475"/>
    </source>
</evidence>
<evidence type="ECO:0000256" key="6">
    <source>
        <dbReference type="SAM" id="Phobius"/>
    </source>
</evidence>
<sequence length="133" mass="14717">MKKLYRSRDNQMLGGVCMGLARYFDVDVTLVRLIWVVFGLMGGSGVPAYIIAWIVIPEEPAGADEVIDVSDKSSSTGVSADNKTIGLIIVVIGAYLLMRNFFDVQIFRYFFWPAALIALGLFIMFGGLRGDKR</sequence>
<dbReference type="Proteomes" id="UP000006443">
    <property type="component" value="Unassembled WGS sequence"/>
</dbReference>
<dbReference type="AlphaFoldDB" id="C0GJS4"/>
<feature type="transmembrane region" description="Helical" evidence="6">
    <location>
        <begin position="109"/>
        <end position="128"/>
    </location>
</feature>
<evidence type="ECO:0000256" key="4">
    <source>
        <dbReference type="ARBA" id="ARBA00022989"/>
    </source>
</evidence>
<keyword evidence="4 6" id="KW-1133">Transmembrane helix</keyword>
<reference evidence="9 10" key="1">
    <citation type="submission" date="2009-02" db="EMBL/GenBank/DDBJ databases">
        <title>Sequencing of the draft genome and assembly of Dethiobacter alkaliphilus AHT 1.</title>
        <authorList>
            <consortium name="US DOE Joint Genome Institute (JGI-PGF)"/>
            <person name="Lucas S."/>
            <person name="Copeland A."/>
            <person name="Lapidus A."/>
            <person name="Glavina del Rio T."/>
            <person name="Dalin E."/>
            <person name="Tice H."/>
            <person name="Bruce D."/>
            <person name="Goodwin L."/>
            <person name="Pitluck S."/>
            <person name="Larimer F."/>
            <person name="Land M.L."/>
            <person name="Hauser L."/>
            <person name="Muyzer G."/>
        </authorList>
    </citation>
    <scope>NUCLEOTIDE SEQUENCE [LARGE SCALE GENOMIC DNA]</scope>
    <source>
        <strain evidence="9 10">AHT 1</strain>
    </source>
</reference>
<keyword evidence="3 6" id="KW-0812">Transmembrane</keyword>
<evidence type="ECO:0000259" key="8">
    <source>
        <dbReference type="Pfam" id="PF18917"/>
    </source>
</evidence>
<dbReference type="EMBL" id="ACJM01000018">
    <property type="protein sequence ID" value="EEG76382.1"/>
    <property type="molecule type" value="Genomic_DNA"/>
</dbReference>
<dbReference type="OrthoDB" id="9815286at2"/>
<evidence type="ECO:0000259" key="7">
    <source>
        <dbReference type="Pfam" id="PF04024"/>
    </source>
</evidence>
<dbReference type="PANTHER" id="PTHR33885">
    <property type="entry name" value="PHAGE SHOCK PROTEIN C"/>
    <property type="match status" value="1"/>
</dbReference>
<gene>
    <name evidence="9" type="ORF">DealDRAFT_2727</name>
</gene>
<feature type="transmembrane region" description="Helical" evidence="6">
    <location>
        <begin position="84"/>
        <end position="102"/>
    </location>
</feature>
<feature type="transmembrane region" description="Helical" evidence="6">
    <location>
        <begin position="33"/>
        <end position="56"/>
    </location>
</feature>
<organism evidence="9 10">
    <name type="scientific">Dethiobacter alkaliphilus AHT 1</name>
    <dbReference type="NCBI Taxonomy" id="555088"/>
    <lineage>
        <taxon>Bacteria</taxon>
        <taxon>Bacillati</taxon>
        <taxon>Bacillota</taxon>
        <taxon>Dethiobacteria</taxon>
        <taxon>Dethiobacterales</taxon>
        <taxon>Dethiobacteraceae</taxon>
        <taxon>Dethiobacter</taxon>
    </lineage>
</organism>
<evidence type="ECO:0000256" key="1">
    <source>
        <dbReference type="ARBA" id="ARBA00004162"/>
    </source>
</evidence>
<dbReference type="GO" id="GO:0005886">
    <property type="term" value="C:plasma membrane"/>
    <property type="evidence" value="ECO:0007669"/>
    <property type="project" value="UniProtKB-SubCell"/>
</dbReference>
<evidence type="ECO:0000313" key="9">
    <source>
        <dbReference type="EMBL" id="EEG76382.1"/>
    </source>
</evidence>
<keyword evidence="2" id="KW-1003">Cell membrane</keyword>
<name>C0GJS4_DETAL</name>
<dbReference type="InterPro" id="IPR007168">
    <property type="entry name" value="Phageshock_PspC_N"/>
</dbReference>
<evidence type="ECO:0000313" key="10">
    <source>
        <dbReference type="Proteomes" id="UP000006443"/>
    </source>
</evidence>
<dbReference type="InterPro" id="IPR043726">
    <property type="entry name" value="LiaI-LiaF-like_TM1"/>
</dbReference>
<protein>
    <submittedName>
        <fullName evidence="9">Phage shock protein C, PspC</fullName>
    </submittedName>
</protein>
<evidence type="ECO:0000256" key="3">
    <source>
        <dbReference type="ARBA" id="ARBA00022692"/>
    </source>
</evidence>
<keyword evidence="10" id="KW-1185">Reference proteome</keyword>
<dbReference type="PANTHER" id="PTHR33885:SF3">
    <property type="entry name" value="PHAGE SHOCK PROTEIN C"/>
    <property type="match status" value="1"/>
</dbReference>
<evidence type="ECO:0000256" key="5">
    <source>
        <dbReference type="ARBA" id="ARBA00023136"/>
    </source>
</evidence>
<dbReference type="Pfam" id="PF04024">
    <property type="entry name" value="PspC"/>
    <property type="match status" value="1"/>
</dbReference>